<keyword evidence="3" id="KW-1185">Reference proteome</keyword>
<dbReference type="GO" id="GO:0007095">
    <property type="term" value="P:mitotic G2 DNA damage checkpoint signaling"/>
    <property type="evidence" value="ECO:0007669"/>
    <property type="project" value="TreeGrafter"/>
</dbReference>
<protein>
    <submittedName>
        <fullName evidence="4">MRN complex-interacting protein</fullName>
    </submittedName>
</protein>
<evidence type="ECO:0000313" key="4">
    <source>
        <dbReference type="RefSeq" id="XP_039117437.1"/>
    </source>
</evidence>
<dbReference type="PANTHER" id="PTHR15863">
    <property type="entry name" value="MRN COMPLEX-INTERACTING PROTEIN"/>
    <property type="match status" value="1"/>
</dbReference>
<name>A0AB40AQX0_DIOCR</name>
<dbReference type="PANTHER" id="PTHR15863:SF2">
    <property type="entry name" value="MRN COMPLEX-INTERACTING PROTEIN"/>
    <property type="match status" value="1"/>
</dbReference>
<proteinExistence type="predicted"/>
<organism evidence="3 4">
    <name type="scientific">Dioscorea cayennensis subsp. rotundata</name>
    <name type="common">White Guinea yam</name>
    <name type="synonym">Dioscorea rotundata</name>
    <dbReference type="NCBI Taxonomy" id="55577"/>
    <lineage>
        <taxon>Eukaryota</taxon>
        <taxon>Viridiplantae</taxon>
        <taxon>Streptophyta</taxon>
        <taxon>Embryophyta</taxon>
        <taxon>Tracheophyta</taxon>
        <taxon>Spermatophyta</taxon>
        <taxon>Magnoliopsida</taxon>
        <taxon>Liliopsida</taxon>
        <taxon>Dioscoreales</taxon>
        <taxon>Dioscoreaceae</taxon>
        <taxon>Dioscorea</taxon>
    </lineage>
</organism>
<dbReference type="InterPro" id="IPR049472">
    <property type="entry name" value="MRNIP_N"/>
</dbReference>
<dbReference type="Proteomes" id="UP001515500">
    <property type="component" value="Chromosome 26"/>
</dbReference>
<dbReference type="GO" id="GO:0005634">
    <property type="term" value="C:nucleus"/>
    <property type="evidence" value="ECO:0007669"/>
    <property type="project" value="TreeGrafter"/>
</dbReference>
<dbReference type="AlphaFoldDB" id="A0AB40AQX0"/>
<feature type="region of interest" description="Disordered" evidence="1">
    <location>
        <begin position="97"/>
        <end position="165"/>
    </location>
</feature>
<accession>A0AB40AQX0</accession>
<feature type="domain" description="MRN complex-interacting protein N-terminal" evidence="2">
    <location>
        <begin position="9"/>
        <end position="70"/>
    </location>
</feature>
<dbReference type="InterPro" id="IPR032739">
    <property type="entry name" value="MRNIP"/>
</dbReference>
<dbReference type="GO" id="GO:0003682">
    <property type="term" value="F:chromatin binding"/>
    <property type="evidence" value="ECO:0007669"/>
    <property type="project" value="TreeGrafter"/>
</dbReference>
<dbReference type="RefSeq" id="XP_039117437.1">
    <property type="nucleotide sequence ID" value="XM_039261503.1"/>
</dbReference>
<gene>
    <name evidence="4" type="primary">LOC120253183</name>
</gene>
<feature type="compositionally biased region" description="Acidic residues" evidence="1">
    <location>
        <begin position="99"/>
        <end position="118"/>
    </location>
</feature>
<evidence type="ECO:0000313" key="3">
    <source>
        <dbReference type="Proteomes" id="UP001515500"/>
    </source>
</evidence>
<evidence type="ECO:0000256" key="1">
    <source>
        <dbReference type="SAM" id="MobiDB-lite"/>
    </source>
</evidence>
<reference evidence="4" key="1">
    <citation type="submission" date="2025-08" db="UniProtKB">
        <authorList>
            <consortium name="RefSeq"/>
        </authorList>
    </citation>
    <scope>IDENTIFICATION</scope>
</reference>
<dbReference type="GeneID" id="120253183"/>
<dbReference type="Pfam" id="PF15749">
    <property type="entry name" value="MRNIP"/>
    <property type="match status" value="1"/>
</dbReference>
<sequence length="229" mass="26114">MAEISFIAVQCFQCSTMQVKQQKRSSNKWVCAVCNERQSVRQIHARSYLAKDVRLFVQSFNMSRLAHPSNVPDLTPPLLRLDEEACGTGNRRKRMDWTEYLDPDREEAEKDEDGDGGSESEPRITTELPQKKRGRNFTKYPGVGRAGGDDLQPISSKRRADHCQGATLSTKCQKIDMAKTESKWSEYLEECDEEEENKNINADGQSASGLKFQFSDVQVEEEVHPDFNR</sequence>
<evidence type="ECO:0000259" key="2">
    <source>
        <dbReference type="Pfam" id="PF15749"/>
    </source>
</evidence>